<reference evidence="6" key="1">
    <citation type="submission" date="2022-07" db="EMBL/GenBank/DDBJ databases">
        <title>Sphingomonas sp. nov., a novel bacterium isolated from the north slope of the Mount Everest.</title>
        <authorList>
            <person name="Cui X."/>
            <person name="Liu Y."/>
        </authorList>
    </citation>
    <scope>NUCLEOTIDE SEQUENCE</scope>
    <source>
        <strain evidence="6">S5-59</strain>
    </source>
</reference>
<feature type="transmembrane region" description="Helical" evidence="5">
    <location>
        <begin position="38"/>
        <end position="55"/>
    </location>
</feature>
<dbReference type="EMBL" id="CP101740">
    <property type="protein sequence ID" value="UUL83638.1"/>
    <property type="molecule type" value="Genomic_DNA"/>
</dbReference>
<feature type="transmembrane region" description="Helical" evidence="5">
    <location>
        <begin position="163"/>
        <end position="186"/>
    </location>
</feature>
<evidence type="ECO:0000256" key="1">
    <source>
        <dbReference type="ARBA" id="ARBA00022475"/>
    </source>
</evidence>
<protein>
    <recommendedName>
        <fullName evidence="5">Inner membrane-spanning protein YciB</fullName>
    </recommendedName>
</protein>
<gene>
    <name evidence="5" type="primary">yciB</name>
    <name evidence="6" type="ORF">NMP03_05315</name>
</gene>
<keyword evidence="2 5" id="KW-0812">Transmembrane</keyword>
<comment type="similarity">
    <text evidence="5">Belongs to the YciB family.</text>
</comment>
<accession>A0ABY5L9L0</accession>
<organism evidence="6 7">
    <name type="scientific">Sphingomonas qomolangmaensis</name>
    <dbReference type="NCBI Taxonomy" id="2918765"/>
    <lineage>
        <taxon>Bacteria</taxon>
        <taxon>Pseudomonadati</taxon>
        <taxon>Pseudomonadota</taxon>
        <taxon>Alphaproteobacteria</taxon>
        <taxon>Sphingomonadales</taxon>
        <taxon>Sphingomonadaceae</taxon>
        <taxon>Sphingomonas</taxon>
    </lineage>
</organism>
<dbReference type="PANTHER" id="PTHR36917">
    <property type="entry name" value="INTRACELLULAR SEPTATION PROTEIN A-RELATED"/>
    <property type="match status" value="1"/>
</dbReference>
<comment type="subcellular location">
    <subcellularLocation>
        <location evidence="5">Cell inner membrane</location>
        <topology evidence="5">Multi-pass membrane protein</topology>
    </subcellularLocation>
</comment>
<dbReference type="InterPro" id="IPR006008">
    <property type="entry name" value="YciB"/>
</dbReference>
<evidence type="ECO:0000256" key="3">
    <source>
        <dbReference type="ARBA" id="ARBA00022989"/>
    </source>
</evidence>
<feature type="transmembrane region" description="Helical" evidence="5">
    <location>
        <begin position="137"/>
        <end position="157"/>
    </location>
</feature>
<name>A0ABY5L9L0_9SPHN</name>
<keyword evidence="7" id="KW-1185">Reference proteome</keyword>
<keyword evidence="5" id="KW-0997">Cell inner membrane</keyword>
<evidence type="ECO:0000256" key="4">
    <source>
        <dbReference type="ARBA" id="ARBA00023136"/>
    </source>
</evidence>
<evidence type="ECO:0000256" key="2">
    <source>
        <dbReference type="ARBA" id="ARBA00022692"/>
    </source>
</evidence>
<proteinExistence type="inferred from homology"/>
<keyword evidence="4 5" id="KW-0472">Membrane</keyword>
<comment type="function">
    <text evidence="5">Plays a role in cell envelope biogenesis, maintenance of cell envelope integrity and membrane homeostasis.</text>
</comment>
<evidence type="ECO:0000313" key="7">
    <source>
        <dbReference type="Proteomes" id="UP001058533"/>
    </source>
</evidence>
<keyword evidence="1 5" id="KW-1003">Cell membrane</keyword>
<feature type="transmembrane region" description="Helical" evidence="5">
    <location>
        <begin position="67"/>
        <end position="84"/>
    </location>
</feature>
<evidence type="ECO:0000256" key="5">
    <source>
        <dbReference type="HAMAP-Rule" id="MF_00189"/>
    </source>
</evidence>
<dbReference type="PANTHER" id="PTHR36917:SF1">
    <property type="entry name" value="INNER MEMBRANE-SPANNING PROTEIN YCIB"/>
    <property type="match status" value="1"/>
</dbReference>
<sequence>MTTKPPLSPTARMAIDYGPLVVFFAANSLLPGSQLERVLAATAVFMVAIIAAMVYSQLKAGTISPMLWLSGALVLVFGSLTLYFHDQAFIQMKPTIVYGMFAAILAFGLITGRPLLQSLLETAYPGLTPKGWRLLTINWMIFFVAQAGLNEVMRAWLDWDGWVAYKTWAVIPMTLVFAIANIPMLMRHGLKVSDPKEAPIPPEG</sequence>
<keyword evidence="3 5" id="KW-1133">Transmembrane helix</keyword>
<dbReference type="Proteomes" id="UP001058533">
    <property type="component" value="Chromosome"/>
</dbReference>
<dbReference type="Pfam" id="PF04279">
    <property type="entry name" value="IspA"/>
    <property type="match status" value="1"/>
</dbReference>
<evidence type="ECO:0000313" key="6">
    <source>
        <dbReference type="EMBL" id="UUL83638.1"/>
    </source>
</evidence>
<feature type="transmembrane region" description="Helical" evidence="5">
    <location>
        <begin position="96"/>
        <end position="116"/>
    </location>
</feature>
<dbReference type="HAMAP" id="MF_00189">
    <property type="entry name" value="YciB"/>
    <property type="match status" value="1"/>
</dbReference>
<dbReference type="RefSeq" id="WP_256507475.1">
    <property type="nucleotide sequence ID" value="NZ_CP101740.1"/>
</dbReference>